<dbReference type="OrthoDB" id="3828153at2"/>
<keyword evidence="2" id="KW-1185">Reference proteome</keyword>
<name>X5DN03_9CORY</name>
<reference evidence="1 2" key="1">
    <citation type="journal article" date="2015" name="Int. J. Syst. Evol. Microbiol.">
        <title>Revisiting Corynebacterium glyciniphilum (ex Kubota et al., 1972) sp. nov., nom. rev., isolated from putrefied banana.</title>
        <authorList>
            <person name="Al-Dilaimi A."/>
            <person name="Bednarz H."/>
            <person name="Lomker A."/>
            <person name="Niehaus K."/>
            <person name="Kalinowski J."/>
            <person name="Ruckert C."/>
        </authorList>
    </citation>
    <scope>NUCLEOTIDE SEQUENCE [LARGE SCALE GENOMIC DNA]</scope>
    <source>
        <strain evidence="1">AJ 3170</strain>
    </source>
</reference>
<dbReference type="RefSeq" id="WP_038545370.1">
    <property type="nucleotide sequence ID" value="NZ_CP006842.1"/>
</dbReference>
<organism evidence="1 2">
    <name type="scientific">Corynebacterium glyciniphilum AJ 3170</name>
    <dbReference type="NCBI Taxonomy" id="1404245"/>
    <lineage>
        <taxon>Bacteria</taxon>
        <taxon>Bacillati</taxon>
        <taxon>Actinomycetota</taxon>
        <taxon>Actinomycetes</taxon>
        <taxon>Mycobacteriales</taxon>
        <taxon>Corynebacteriaceae</taxon>
        <taxon>Corynebacterium</taxon>
    </lineage>
</organism>
<dbReference type="HOGENOM" id="CLU_1003690_0_0_11"/>
<accession>X5DN03</accession>
<evidence type="ECO:0008006" key="3">
    <source>
        <dbReference type="Google" id="ProtNLM"/>
    </source>
</evidence>
<gene>
    <name evidence="1" type="ORF">CGLY_01130</name>
</gene>
<dbReference type="KEGG" id="cgy:CGLY_01130"/>
<evidence type="ECO:0000313" key="1">
    <source>
        <dbReference type="EMBL" id="AHW62674.1"/>
    </source>
</evidence>
<sequence length="249" mass="26468">MIPDAAACRIGITAGHTVVNLEVWHPDWGSAATEALRRSLFGAQGPSGDSAPDEQAAIAMLDAALGAERSDAWLGEVTVTDRSPGNAVSMAELQDRVDRMASEAVDPDGRPARTDLHVDHDGIPATAQVILPLSPTVAPGCDLHVSVTLETDAVASSDLTMAQIEDRSGVVREALADTVDENNAGILAVTEFRPGADTLHFYLDSTSPAVVDRSVLNTLRTVASAWQYGDTVVDEEKDPRWDAVRTYRV</sequence>
<dbReference type="STRING" id="1404245.CGLY_01130"/>
<dbReference type="Proteomes" id="UP000023703">
    <property type="component" value="Chromosome"/>
</dbReference>
<dbReference type="AlphaFoldDB" id="X5DN03"/>
<evidence type="ECO:0000313" key="2">
    <source>
        <dbReference type="Proteomes" id="UP000023703"/>
    </source>
</evidence>
<dbReference type="EMBL" id="CP006842">
    <property type="protein sequence ID" value="AHW62674.1"/>
    <property type="molecule type" value="Genomic_DNA"/>
</dbReference>
<proteinExistence type="predicted"/>
<protein>
    <recommendedName>
        <fullName evidence="3">DUF695 domain-containing protein</fullName>
    </recommendedName>
</protein>
<dbReference type="eggNOG" id="ENOG503217B">
    <property type="taxonomic scope" value="Bacteria"/>
</dbReference>